<dbReference type="InterPro" id="IPR017900">
    <property type="entry name" value="4Fe4S_Fe_S_CS"/>
</dbReference>
<dbReference type="EMBL" id="FRAC01000011">
    <property type="protein sequence ID" value="SHK39337.1"/>
    <property type="molecule type" value="Genomic_DNA"/>
</dbReference>
<dbReference type="Gene3D" id="1.10.15.40">
    <property type="entry name" value="Electron transport complex subunit B, putative Fe-S cluster"/>
    <property type="match status" value="1"/>
</dbReference>
<name>A0A1M6S4B4_9FIRM</name>
<dbReference type="InterPro" id="IPR050340">
    <property type="entry name" value="Cytosolic_Fe-S_CAF"/>
</dbReference>
<reference evidence="7" key="1">
    <citation type="submission" date="2016-11" db="EMBL/GenBank/DDBJ databases">
        <authorList>
            <person name="Jaros S."/>
            <person name="Januszkiewicz K."/>
            <person name="Wedrychowicz H."/>
        </authorList>
    </citation>
    <scope>NUCLEOTIDE SEQUENCE [LARGE SCALE GENOMIC DNA]</scope>
    <source>
        <strain evidence="7">DSM 15929</strain>
    </source>
</reference>
<organism evidence="7 8">
    <name type="scientific">Anaerocolumna jejuensis DSM 15929</name>
    <dbReference type="NCBI Taxonomy" id="1121322"/>
    <lineage>
        <taxon>Bacteria</taxon>
        <taxon>Bacillati</taxon>
        <taxon>Bacillota</taxon>
        <taxon>Clostridia</taxon>
        <taxon>Lachnospirales</taxon>
        <taxon>Lachnospiraceae</taxon>
        <taxon>Anaerocolumna</taxon>
    </lineage>
</organism>
<dbReference type="Pfam" id="PF02906">
    <property type="entry name" value="Fe_hyd_lg_C"/>
    <property type="match status" value="1"/>
</dbReference>
<dbReference type="InterPro" id="IPR009016">
    <property type="entry name" value="Fe_hydrogenase"/>
</dbReference>
<evidence type="ECO:0000256" key="2">
    <source>
        <dbReference type="ARBA" id="ARBA00022723"/>
    </source>
</evidence>
<keyword evidence="3" id="KW-0408">Iron</keyword>
<dbReference type="InterPro" id="IPR035965">
    <property type="entry name" value="PAS-like_dom_sf"/>
</dbReference>
<dbReference type="Pfam" id="PF04060">
    <property type="entry name" value="FeS"/>
    <property type="match status" value="1"/>
</dbReference>
<dbReference type="Pfam" id="PF00989">
    <property type="entry name" value="PAS"/>
    <property type="match status" value="1"/>
</dbReference>
<dbReference type="GO" id="GO:0006355">
    <property type="term" value="P:regulation of DNA-templated transcription"/>
    <property type="evidence" value="ECO:0007669"/>
    <property type="project" value="InterPro"/>
</dbReference>
<dbReference type="PROSITE" id="PS00198">
    <property type="entry name" value="4FE4S_FER_1"/>
    <property type="match status" value="1"/>
</dbReference>
<evidence type="ECO:0000256" key="1">
    <source>
        <dbReference type="ARBA" id="ARBA00022485"/>
    </source>
</evidence>
<dbReference type="Gene3D" id="3.40.950.10">
    <property type="entry name" value="Fe-only Hydrogenase (Larger Subunit), Chain L, domain 3"/>
    <property type="match status" value="1"/>
</dbReference>
<dbReference type="Gene3D" id="3.30.70.20">
    <property type="match status" value="1"/>
</dbReference>
<dbReference type="InterPro" id="IPR017896">
    <property type="entry name" value="4Fe4S_Fe-S-bd"/>
</dbReference>
<keyword evidence="8" id="KW-1185">Reference proteome</keyword>
<feature type="domain" description="4Fe-4S" evidence="6">
    <location>
        <begin position="359"/>
        <end position="420"/>
    </location>
</feature>
<dbReference type="Gene3D" id="3.30.450.20">
    <property type="entry name" value="PAS domain"/>
    <property type="match status" value="1"/>
</dbReference>
<dbReference type="STRING" id="1121322.SAMN02745136_02395"/>
<dbReference type="SUPFAM" id="SSF53920">
    <property type="entry name" value="Fe-only hydrogenase"/>
    <property type="match status" value="1"/>
</dbReference>
<feature type="domain" description="4Fe-4S ferredoxin-type" evidence="5">
    <location>
        <begin position="2"/>
        <end position="29"/>
    </location>
</feature>
<evidence type="ECO:0000259" key="5">
    <source>
        <dbReference type="PROSITE" id="PS51379"/>
    </source>
</evidence>
<dbReference type="CDD" id="cd00130">
    <property type="entry name" value="PAS"/>
    <property type="match status" value="1"/>
</dbReference>
<feature type="domain" description="4Fe-4S ferredoxin-type" evidence="5">
    <location>
        <begin position="31"/>
        <end position="60"/>
    </location>
</feature>
<dbReference type="RefSeq" id="WP_073276120.1">
    <property type="nucleotide sequence ID" value="NZ_FRAC01000011.1"/>
</dbReference>
<dbReference type="GO" id="GO:0051539">
    <property type="term" value="F:4 iron, 4 sulfur cluster binding"/>
    <property type="evidence" value="ECO:0007669"/>
    <property type="project" value="UniProtKB-KW"/>
</dbReference>
<dbReference type="AlphaFoldDB" id="A0A1M6S4B4"/>
<sequence length="583" mass="65332">MNVISFKEAKCRNCYKCVRTCEVKAITVKHEQAQIMNDKCILCGHCLEACPQNAKYFVSDLDKVKGYIRDGHEVIVSLAPAYLGVLKYKTPGQVVTALLKLGFSSVRETAEGAAFVTAEYNKLLAEGRMENIITTCCPSVNDLIEIYYPSLTKYMAPVDSPMIAHGKLIRQTINPDAKIVFLGPCIAKKREAESDARTSGFIDAVINFTEFEEWLLEENIRIDTLPDSSFENPDPKVNRLYPISSGVLSSVVASLEEPGPYRKFYVHGIKNCIDLFESMERNEVSGSFIEADICSGGCIKGSALNREFISRFKVKLDMEEAIPKVAQKDESFYERAKDISFHRVFFDRSPKDPMPTDKEIAAILQKIGKVTVEDELNCGACGYRSCREKAIAVYQGKAELTMCIPYMHEKAQSMANVVLDTTPNILIIADTDMRIVEFNTAAEKYFHITRAKALDMYLYELLDSTDFEEVVSTKTSVFGKKVAIKDLGNTVLQTIVYIPKLKGVLGVLQDITIEEEKNQMAYKVKMDTIEMAQKVIDKQMMVAQQIAGLLGETTAETKVTLTKLRDTILYDGMDVPDNSRRNP</sequence>
<dbReference type="SUPFAM" id="SSF54862">
    <property type="entry name" value="4Fe-4S ferredoxins"/>
    <property type="match status" value="1"/>
</dbReference>
<protein>
    <submittedName>
        <fullName evidence="7">Iron only hydrogenase large subunit, C-terminal domain</fullName>
    </submittedName>
</protein>
<gene>
    <name evidence="7" type="ORF">SAMN02745136_02395</name>
</gene>
<evidence type="ECO:0000313" key="8">
    <source>
        <dbReference type="Proteomes" id="UP000184386"/>
    </source>
</evidence>
<dbReference type="InterPro" id="IPR013767">
    <property type="entry name" value="PAS_fold"/>
</dbReference>
<evidence type="ECO:0000256" key="4">
    <source>
        <dbReference type="ARBA" id="ARBA00023014"/>
    </source>
</evidence>
<keyword evidence="4" id="KW-0411">Iron-sulfur</keyword>
<keyword evidence="2" id="KW-0479">Metal-binding</keyword>
<dbReference type="GO" id="GO:0046872">
    <property type="term" value="F:metal ion binding"/>
    <property type="evidence" value="ECO:0007669"/>
    <property type="project" value="UniProtKB-KW"/>
</dbReference>
<dbReference type="PROSITE" id="PS51379">
    <property type="entry name" value="4FE4S_FER_2"/>
    <property type="match status" value="2"/>
</dbReference>
<dbReference type="PANTHER" id="PTHR11615">
    <property type="entry name" value="NITRATE, FORMATE, IRON DEHYDROGENASE"/>
    <property type="match status" value="1"/>
</dbReference>
<dbReference type="Proteomes" id="UP000184386">
    <property type="component" value="Unassembled WGS sequence"/>
</dbReference>
<evidence type="ECO:0000259" key="6">
    <source>
        <dbReference type="PROSITE" id="PS51656"/>
    </source>
</evidence>
<keyword evidence="1" id="KW-0004">4Fe-4S</keyword>
<accession>A0A1M6S4B4</accession>
<dbReference type="OrthoDB" id="9798098at2"/>
<dbReference type="InterPro" id="IPR000014">
    <property type="entry name" value="PAS"/>
</dbReference>
<dbReference type="SMART" id="SM00091">
    <property type="entry name" value="PAS"/>
    <property type="match status" value="1"/>
</dbReference>
<dbReference type="PROSITE" id="PS51656">
    <property type="entry name" value="4FE4S"/>
    <property type="match status" value="1"/>
</dbReference>
<evidence type="ECO:0000313" key="7">
    <source>
        <dbReference type="EMBL" id="SHK39337.1"/>
    </source>
</evidence>
<dbReference type="InterPro" id="IPR004108">
    <property type="entry name" value="Fe_hydrogenase_lsu_C"/>
</dbReference>
<evidence type="ECO:0000256" key="3">
    <source>
        <dbReference type="ARBA" id="ARBA00023004"/>
    </source>
</evidence>
<dbReference type="SUPFAM" id="SSF55785">
    <property type="entry name" value="PYP-like sensor domain (PAS domain)"/>
    <property type="match status" value="1"/>
</dbReference>
<dbReference type="InterPro" id="IPR007202">
    <property type="entry name" value="4Fe-4S_dom"/>
</dbReference>
<dbReference type="Pfam" id="PF13237">
    <property type="entry name" value="Fer4_10"/>
    <property type="match status" value="1"/>
</dbReference>
<proteinExistence type="predicted"/>